<gene>
    <name evidence="3" type="ORF">B0I36DRAFT_348168</name>
</gene>
<dbReference type="GeneID" id="70186200"/>
<proteinExistence type="predicted"/>
<evidence type="ECO:0000313" key="4">
    <source>
        <dbReference type="Proteomes" id="UP000756346"/>
    </source>
</evidence>
<keyword evidence="1" id="KW-0175">Coiled coil</keyword>
<dbReference type="EMBL" id="JAGTJQ010000004">
    <property type="protein sequence ID" value="KAH7033049.1"/>
    <property type="molecule type" value="Genomic_DNA"/>
</dbReference>
<keyword evidence="4" id="KW-1185">Reference proteome</keyword>
<comment type="caution">
    <text evidence="3">The sequence shown here is derived from an EMBL/GenBank/DDBJ whole genome shotgun (WGS) entry which is preliminary data.</text>
</comment>
<dbReference type="RefSeq" id="XP_046013881.1">
    <property type="nucleotide sequence ID" value="XM_046156654.1"/>
</dbReference>
<evidence type="ECO:0000256" key="1">
    <source>
        <dbReference type="SAM" id="Coils"/>
    </source>
</evidence>
<feature type="region of interest" description="Disordered" evidence="2">
    <location>
        <begin position="1"/>
        <end position="26"/>
    </location>
</feature>
<reference evidence="3" key="1">
    <citation type="journal article" date="2021" name="Nat. Commun.">
        <title>Genetic determinants of endophytism in the Arabidopsis root mycobiome.</title>
        <authorList>
            <person name="Mesny F."/>
            <person name="Miyauchi S."/>
            <person name="Thiergart T."/>
            <person name="Pickel B."/>
            <person name="Atanasova L."/>
            <person name="Karlsson M."/>
            <person name="Huettel B."/>
            <person name="Barry K.W."/>
            <person name="Haridas S."/>
            <person name="Chen C."/>
            <person name="Bauer D."/>
            <person name="Andreopoulos W."/>
            <person name="Pangilinan J."/>
            <person name="LaButti K."/>
            <person name="Riley R."/>
            <person name="Lipzen A."/>
            <person name="Clum A."/>
            <person name="Drula E."/>
            <person name="Henrissat B."/>
            <person name="Kohler A."/>
            <person name="Grigoriev I.V."/>
            <person name="Martin F.M."/>
            <person name="Hacquard S."/>
        </authorList>
    </citation>
    <scope>NUCLEOTIDE SEQUENCE</scope>
    <source>
        <strain evidence="3">MPI-CAGE-CH-0230</strain>
    </source>
</reference>
<evidence type="ECO:0000256" key="2">
    <source>
        <dbReference type="SAM" id="MobiDB-lite"/>
    </source>
</evidence>
<sequence length="142" mass="15896">MASQEFPMFQAHKPLPAPPSNPAQRELQRSIPISELINQPLSIQIRKLEDENDFLREQVFELQTEVASLQRKHATAIAKKVTTFREREAAFNMIIEHQRILVAGVIGKIHKAFAEFREEINAAPGAGPGGPALGFTQSQSWI</sequence>
<accession>A0A9P8Y8D3</accession>
<organism evidence="3 4">
    <name type="scientific">Microdochium trichocladiopsis</name>
    <dbReference type="NCBI Taxonomy" id="1682393"/>
    <lineage>
        <taxon>Eukaryota</taxon>
        <taxon>Fungi</taxon>
        <taxon>Dikarya</taxon>
        <taxon>Ascomycota</taxon>
        <taxon>Pezizomycotina</taxon>
        <taxon>Sordariomycetes</taxon>
        <taxon>Xylariomycetidae</taxon>
        <taxon>Xylariales</taxon>
        <taxon>Microdochiaceae</taxon>
        <taxon>Microdochium</taxon>
    </lineage>
</organism>
<dbReference type="AlphaFoldDB" id="A0A9P8Y8D3"/>
<protein>
    <submittedName>
        <fullName evidence="3">Uncharacterized protein</fullName>
    </submittedName>
</protein>
<name>A0A9P8Y8D3_9PEZI</name>
<feature type="coiled-coil region" evidence="1">
    <location>
        <begin position="38"/>
        <end position="72"/>
    </location>
</feature>
<dbReference type="Proteomes" id="UP000756346">
    <property type="component" value="Unassembled WGS sequence"/>
</dbReference>
<dbReference type="OrthoDB" id="10531280at2759"/>
<evidence type="ECO:0000313" key="3">
    <source>
        <dbReference type="EMBL" id="KAH7033049.1"/>
    </source>
</evidence>